<organism evidence="4 7">
    <name type="scientific">Pseudomonas brenneri</name>
    <dbReference type="NCBI Taxonomy" id="129817"/>
    <lineage>
        <taxon>Bacteria</taxon>
        <taxon>Pseudomonadati</taxon>
        <taxon>Pseudomonadota</taxon>
        <taxon>Gammaproteobacteria</taxon>
        <taxon>Pseudomonadales</taxon>
        <taxon>Pseudomonadaceae</taxon>
        <taxon>Pseudomonas</taxon>
    </lineage>
</organism>
<feature type="domain" description="N-acetyltransferase" evidence="3">
    <location>
        <begin position="1"/>
        <end position="142"/>
    </location>
</feature>
<dbReference type="SUPFAM" id="SSF55729">
    <property type="entry name" value="Acyl-CoA N-acyltransferases (Nat)"/>
    <property type="match status" value="1"/>
</dbReference>
<dbReference type="EMBL" id="VUOL01000010">
    <property type="protein sequence ID" value="KAA2228536.1"/>
    <property type="molecule type" value="Genomic_DNA"/>
</dbReference>
<dbReference type="Pfam" id="PF13508">
    <property type="entry name" value="Acetyltransf_7"/>
    <property type="match status" value="1"/>
</dbReference>
<dbReference type="OrthoDB" id="9789605at2"/>
<dbReference type="RefSeq" id="WP_032859375.1">
    <property type="nucleotide sequence ID" value="NZ_BMNU01000006.1"/>
</dbReference>
<dbReference type="InterPro" id="IPR016181">
    <property type="entry name" value="Acyl_CoA_acyltransferase"/>
</dbReference>
<protein>
    <submittedName>
        <fullName evidence="4 5">Acetyltransferase</fullName>
        <ecNumber evidence="4">2.3.1.-</ecNumber>
    </submittedName>
</protein>
<evidence type="ECO:0000259" key="3">
    <source>
        <dbReference type="PROSITE" id="PS51186"/>
    </source>
</evidence>
<sequence length="145" mass="16386">MIRLLEPKDLDCVLQIWLDASLIAHDFIDPAFWQSQVENMRNLYIPASETYVMERDSRVVGFYSLLDNQMAALFVAPDCQGQGIGKRLMAHARKQRPVLTLAVYKNNTASCQFYLSQGFVVTHEQVDEHSGQVEYLMSSGASAPQ</sequence>
<evidence type="ECO:0000313" key="7">
    <source>
        <dbReference type="Proteomes" id="UP000325296"/>
    </source>
</evidence>
<accession>A0A5B2UP07</accession>
<evidence type="ECO:0000313" key="5">
    <source>
        <dbReference type="EMBL" id="SDU86572.1"/>
    </source>
</evidence>
<dbReference type="PANTHER" id="PTHR43800">
    <property type="entry name" value="PEPTIDYL-LYSINE N-ACETYLTRANSFERASE YJAB"/>
    <property type="match status" value="1"/>
</dbReference>
<dbReference type="EC" id="2.3.1.-" evidence="4"/>
<dbReference type="PANTHER" id="PTHR43800:SF1">
    <property type="entry name" value="PEPTIDYL-LYSINE N-ACETYLTRANSFERASE YJAB"/>
    <property type="match status" value="1"/>
</dbReference>
<keyword evidence="2 4" id="KW-0012">Acyltransferase</keyword>
<evidence type="ECO:0000256" key="2">
    <source>
        <dbReference type="ARBA" id="ARBA00023315"/>
    </source>
</evidence>
<dbReference type="InterPro" id="IPR000182">
    <property type="entry name" value="GNAT_dom"/>
</dbReference>
<dbReference type="Proteomes" id="UP000199620">
    <property type="component" value="Chromosome I"/>
</dbReference>
<name>A0A5B2UP07_9PSED</name>
<dbReference type="GO" id="GO:0016747">
    <property type="term" value="F:acyltransferase activity, transferring groups other than amino-acyl groups"/>
    <property type="evidence" value="ECO:0007669"/>
    <property type="project" value="InterPro"/>
</dbReference>
<dbReference type="NCBIfam" id="NF007853">
    <property type="entry name" value="PRK10562.1"/>
    <property type="match status" value="1"/>
</dbReference>
<dbReference type="Proteomes" id="UP000325296">
    <property type="component" value="Unassembled WGS sequence"/>
</dbReference>
<evidence type="ECO:0000256" key="1">
    <source>
        <dbReference type="ARBA" id="ARBA00022679"/>
    </source>
</evidence>
<dbReference type="Gene3D" id="3.40.630.30">
    <property type="match status" value="1"/>
</dbReference>
<evidence type="ECO:0000313" key="4">
    <source>
        <dbReference type="EMBL" id="KAA2228536.1"/>
    </source>
</evidence>
<keyword evidence="1 4" id="KW-0808">Transferase</keyword>
<dbReference type="EMBL" id="LT629800">
    <property type="protein sequence ID" value="SDU86572.1"/>
    <property type="molecule type" value="Genomic_DNA"/>
</dbReference>
<proteinExistence type="predicted"/>
<dbReference type="AlphaFoldDB" id="A0A5B2UP07"/>
<reference evidence="5 6" key="1">
    <citation type="submission" date="2016-10" db="EMBL/GenBank/DDBJ databases">
        <authorList>
            <person name="Varghese N."/>
            <person name="Submissions S."/>
        </authorList>
    </citation>
    <scope>NUCLEOTIDE SEQUENCE [LARGE SCALE GENOMIC DNA]</scope>
    <source>
        <strain evidence="5 6">BS2771</strain>
    </source>
</reference>
<gene>
    <name evidence="4" type="ORF">F1720_18125</name>
    <name evidence="5" type="ORF">SAMN04490181_0733</name>
</gene>
<keyword evidence="6" id="KW-1185">Reference proteome</keyword>
<dbReference type="PROSITE" id="PS51186">
    <property type="entry name" value="GNAT"/>
    <property type="match status" value="1"/>
</dbReference>
<evidence type="ECO:0000313" key="6">
    <source>
        <dbReference type="Proteomes" id="UP000199620"/>
    </source>
</evidence>
<dbReference type="CDD" id="cd04301">
    <property type="entry name" value="NAT_SF"/>
    <property type="match status" value="1"/>
</dbReference>
<reference evidence="4 7" key="2">
    <citation type="submission" date="2019-09" db="EMBL/GenBank/DDBJ databases">
        <title>Draft genome sequence of Pseudomonas brenneri CCUG 51514(T).</title>
        <authorList>
            <person name="Tunovic T."/>
            <person name="Pineiro-Iglesias B."/>
            <person name="Unosson C."/>
            <person name="Inganas E."/>
            <person name="Ohlen M."/>
            <person name="Cardew S."/>
            <person name="Jensie-Markopoulos S."/>
            <person name="Salva-Serra F."/>
            <person name="Jaen-Luchoro D."/>
            <person name="Svensson-Stadler L."/>
            <person name="Chun J."/>
            <person name="Moore E."/>
        </authorList>
    </citation>
    <scope>NUCLEOTIDE SEQUENCE [LARGE SCALE GENOMIC DNA]</scope>
    <source>
        <strain evidence="4 7">CCUG 51514</strain>
    </source>
</reference>